<evidence type="ECO:0000313" key="2">
    <source>
        <dbReference type="EMBL" id="ELY47317.1"/>
    </source>
</evidence>
<keyword evidence="3" id="KW-1185">Reference proteome</keyword>
<dbReference type="EMBL" id="AOHX01000026">
    <property type="protein sequence ID" value="ELY47317.1"/>
    <property type="molecule type" value="Genomic_DNA"/>
</dbReference>
<dbReference type="InterPro" id="IPR009279">
    <property type="entry name" value="Portal_Mu"/>
</dbReference>
<accession>L9WD83</accession>
<feature type="compositionally biased region" description="Basic and acidic residues" evidence="1">
    <location>
        <begin position="441"/>
        <end position="463"/>
    </location>
</feature>
<dbReference type="Proteomes" id="UP000011661">
    <property type="component" value="Unassembled WGS sequence"/>
</dbReference>
<sequence>MMKRAADGRIGFMLEQPRAVIKRPSGTSGRPEVSEPPEQNIERYRVIADMDPHVGESIDTLVDYLVGSGFSIHPANIPFTDQEQTDEDIAQFKQLIETSEFETVLYEWVWHALVDGTAFLEIVVEDDVFKPKLLPTERMKIQTDEFGVVEEYLMEREDGGDDIQFNPYDIAVLTFHKHPGEDFGHSLIERIEEQANFLRDMEIDLARFISTKAYPPVIWKCGTEERPWNDEQIEAWLDTVEAIEPESMIAVGSDVEHEVVGTSSTSSSAGMLNLDSTFAHLQKRIAAGLGVPAFLLNMDVDVNRNTSIAVMPKFDRRIQRYRSIIKNAIRYQIFVSILGHPNPEDYTELPPDFEFGEHSSDEGRLEIDAAIKLFNEGFLTREAFAQRVGIDPETELPDESELAEIVGLLQELRGAGDAIQNPAGGRPTDTGSGAESAGGEVKSRQNPERDSSGGRNQRDVANE</sequence>
<comment type="caution">
    <text evidence="2">The sequence shown here is derived from an EMBL/GenBank/DDBJ whole genome shotgun (WGS) entry which is preliminary data.</text>
</comment>
<gene>
    <name evidence="2" type="ORF">C495_03627</name>
</gene>
<reference evidence="2 3" key="1">
    <citation type="journal article" date="2014" name="PLoS Genet.">
        <title>Phylogenetically driven sequencing of extremely halophilic archaea reveals strategies for static and dynamic osmo-response.</title>
        <authorList>
            <person name="Becker E.A."/>
            <person name="Seitzer P.M."/>
            <person name="Tritt A."/>
            <person name="Larsen D."/>
            <person name="Krusor M."/>
            <person name="Yao A.I."/>
            <person name="Wu D."/>
            <person name="Madern D."/>
            <person name="Eisen J.A."/>
            <person name="Darling A.E."/>
            <person name="Facciotti M.T."/>
        </authorList>
    </citation>
    <scope>NUCLEOTIDE SEQUENCE [LARGE SCALE GENOMIC DNA]</scope>
    <source>
        <strain evidence="2 3">JCM 14089</strain>
    </source>
</reference>
<evidence type="ECO:0000313" key="3">
    <source>
        <dbReference type="Proteomes" id="UP000011661"/>
    </source>
</evidence>
<dbReference type="Pfam" id="PF06074">
    <property type="entry name" value="Portal_Mu"/>
    <property type="match status" value="1"/>
</dbReference>
<feature type="region of interest" description="Disordered" evidence="1">
    <location>
        <begin position="416"/>
        <end position="463"/>
    </location>
</feature>
<dbReference type="STRING" id="1230460.C495_03627"/>
<organism evidence="2 3">
    <name type="scientific">Natronorubrum sulfidifaciens JCM 14089</name>
    <dbReference type="NCBI Taxonomy" id="1230460"/>
    <lineage>
        <taxon>Archaea</taxon>
        <taxon>Methanobacteriati</taxon>
        <taxon>Methanobacteriota</taxon>
        <taxon>Stenosarchaea group</taxon>
        <taxon>Halobacteria</taxon>
        <taxon>Halobacteriales</taxon>
        <taxon>Natrialbaceae</taxon>
        <taxon>Natronorubrum</taxon>
    </lineage>
</organism>
<evidence type="ECO:0000256" key="1">
    <source>
        <dbReference type="SAM" id="MobiDB-lite"/>
    </source>
</evidence>
<name>L9WD83_9EURY</name>
<dbReference type="AlphaFoldDB" id="L9WD83"/>
<dbReference type="PATRIC" id="fig|1230460.4.peg.726"/>
<proteinExistence type="predicted"/>
<protein>
    <recommendedName>
        <fullName evidence="4">Portal protein</fullName>
    </recommendedName>
</protein>
<evidence type="ECO:0008006" key="4">
    <source>
        <dbReference type="Google" id="ProtNLM"/>
    </source>
</evidence>